<feature type="compositionally biased region" description="Polar residues" evidence="1">
    <location>
        <begin position="172"/>
        <end position="183"/>
    </location>
</feature>
<comment type="caution">
    <text evidence="2">The sequence shown here is derived from an EMBL/GenBank/DDBJ whole genome shotgun (WGS) entry which is preliminary data.</text>
</comment>
<dbReference type="EMBL" id="CM029046">
    <property type="protein sequence ID" value="KAG2591124.1"/>
    <property type="molecule type" value="Genomic_DNA"/>
</dbReference>
<name>A0A8T0RX24_PANVG</name>
<reference evidence="2" key="1">
    <citation type="submission" date="2020-05" db="EMBL/GenBank/DDBJ databases">
        <title>WGS assembly of Panicum virgatum.</title>
        <authorList>
            <person name="Lovell J.T."/>
            <person name="Jenkins J."/>
            <person name="Shu S."/>
            <person name="Juenger T.E."/>
            <person name="Schmutz J."/>
        </authorList>
    </citation>
    <scope>NUCLEOTIDE SEQUENCE</scope>
    <source>
        <strain evidence="2">AP13</strain>
    </source>
</reference>
<proteinExistence type="predicted"/>
<feature type="region of interest" description="Disordered" evidence="1">
    <location>
        <begin position="132"/>
        <end position="183"/>
    </location>
</feature>
<feature type="compositionally biased region" description="Polar residues" evidence="1">
    <location>
        <begin position="132"/>
        <end position="151"/>
    </location>
</feature>
<dbReference type="Proteomes" id="UP000823388">
    <property type="component" value="Chromosome 5N"/>
</dbReference>
<keyword evidence="4" id="KW-1185">Reference proteome</keyword>
<accession>A0A8T0RX24</accession>
<evidence type="ECO:0000313" key="4">
    <source>
        <dbReference type="Proteomes" id="UP000823388"/>
    </source>
</evidence>
<sequence length="183" mass="20804">MDAKNSFNLEIRIVAANTRDRWYWLRKIVDADFTNFNDLVDEVVEKCPPRFGDIVRLFYFCMDSKVNIQVCSDQNLFAMFDKHEASKCCLLTFSYHSPSSEPHVIPDWDFSTGQSIEAPFTPSIPCPSIAESSLQTETQSTDNGNLANPNPCNEHLGDEEGLYIELDPQPPKSFNSEPSTKQR</sequence>
<gene>
    <name evidence="2" type="ORF">PVAP13_5NG443740</name>
    <name evidence="3" type="ORF">PVAP13_5NG444620</name>
</gene>
<evidence type="ECO:0000313" key="2">
    <source>
        <dbReference type="EMBL" id="KAG2591122.1"/>
    </source>
</evidence>
<dbReference type="EMBL" id="CM029046">
    <property type="protein sequence ID" value="KAG2591122.1"/>
    <property type="molecule type" value="Genomic_DNA"/>
</dbReference>
<evidence type="ECO:0000256" key="1">
    <source>
        <dbReference type="SAM" id="MobiDB-lite"/>
    </source>
</evidence>
<organism evidence="2 4">
    <name type="scientific">Panicum virgatum</name>
    <name type="common">Blackwell switchgrass</name>
    <dbReference type="NCBI Taxonomy" id="38727"/>
    <lineage>
        <taxon>Eukaryota</taxon>
        <taxon>Viridiplantae</taxon>
        <taxon>Streptophyta</taxon>
        <taxon>Embryophyta</taxon>
        <taxon>Tracheophyta</taxon>
        <taxon>Spermatophyta</taxon>
        <taxon>Magnoliopsida</taxon>
        <taxon>Liliopsida</taxon>
        <taxon>Poales</taxon>
        <taxon>Poaceae</taxon>
        <taxon>PACMAD clade</taxon>
        <taxon>Panicoideae</taxon>
        <taxon>Panicodae</taxon>
        <taxon>Paniceae</taxon>
        <taxon>Panicinae</taxon>
        <taxon>Panicum</taxon>
        <taxon>Panicum sect. Hiantes</taxon>
    </lineage>
</organism>
<dbReference type="AlphaFoldDB" id="A0A8T0RX24"/>
<evidence type="ECO:0000313" key="3">
    <source>
        <dbReference type="EMBL" id="KAG2591124.1"/>
    </source>
</evidence>
<protein>
    <submittedName>
        <fullName evidence="2">Uncharacterized protein</fullName>
    </submittedName>
</protein>